<feature type="transmembrane region" description="Helical" evidence="2">
    <location>
        <begin position="12"/>
        <end position="33"/>
    </location>
</feature>
<accession>X0WWC8</accession>
<dbReference type="AlphaFoldDB" id="X0WWC8"/>
<keyword evidence="2" id="KW-1133">Transmembrane helix</keyword>
<protein>
    <submittedName>
        <fullName evidence="3">Uncharacterized protein</fullName>
    </submittedName>
</protein>
<gene>
    <name evidence="3" type="ORF">S01H1_71518</name>
</gene>
<sequence length="104" mass="10298">MAGRVSRAGKPLLLVTVLLIVGMSAAAGLYLALGDGQDAGERVVARIAISEDEAPAAGQGDDAPDAPEASAPEDGETDQPTTADLSATGADQPAAPEDATRADN</sequence>
<feature type="non-terminal residue" evidence="3">
    <location>
        <position position="104"/>
    </location>
</feature>
<keyword evidence="2" id="KW-0812">Transmembrane</keyword>
<evidence type="ECO:0000256" key="2">
    <source>
        <dbReference type="SAM" id="Phobius"/>
    </source>
</evidence>
<reference evidence="3" key="1">
    <citation type="journal article" date="2014" name="Front. Microbiol.">
        <title>High frequency of phylogenetically diverse reductive dehalogenase-homologous genes in deep subseafloor sedimentary metagenomes.</title>
        <authorList>
            <person name="Kawai M."/>
            <person name="Futagami T."/>
            <person name="Toyoda A."/>
            <person name="Takaki Y."/>
            <person name="Nishi S."/>
            <person name="Hori S."/>
            <person name="Arai W."/>
            <person name="Tsubouchi T."/>
            <person name="Morono Y."/>
            <person name="Uchiyama I."/>
            <person name="Ito T."/>
            <person name="Fujiyama A."/>
            <person name="Inagaki F."/>
            <person name="Takami H."/>
        </authorList>
    </citation>
    <scope>NUCLEOTIDE SEQUENCE</scope>
    <source>
        <strain evidence="3">Expedition CK06-06</strain>
    </source>
</reference>
<name>X0WWC8_9ZZZZ</name>
<organism evidence="3">
    <name type="scientific">marine sediment metagenome</name>
    <dbReference type="NCBI Taxonomy" id="412755"/>
    <lineage>
        <taxon>unclassified sequences</taxon>
        <taxon>metagenomes</taxon>
        <taxon>ecological metagenomes</taxon>
    </lineage>
</organism>
<feature type="compositionally biased region" description="Low complexity" evidence="1">
    <location>
        <begin position="55"/>
        <end position="70"/>
    </location>
</feature>
<evidence type="ECO:0000256" key="1">
    <source>
        <dbReference type="SAM" id="MobiDB-lite"/>
    </source>
</evidence>
<dbReference type="EMBL" id="BARS01047625">
    <property type="protein sequence ID" value="GAG28758.1"/>
    <property type="molecule type" value="Genomic_DNA"/>
</dbReference>
<feature type="region of interest" description="Disordered" evidence="1">
    <location>
        <begin position="50"/>
        <end position="104"/>
    </location>
</feature>
<comment type="caution">
    <text evidence="3">The sequence shown here is derived from an EMBL/GenBank/DDBJ whole genome shotgun (WGS) entry which is preliminary data.</text>
</comment>
<evidence type="ECO:0000313" key="3">
    <source>
        <dbReference type="EMBL" id="GAG28758.1"/>
    </source>
</evidence>
<keyword evidence="2" id="KW-0472">Membrane</keyword>
<proteinExistence type="predicted"/>